<dbReference type="EMBL" id="PIQG01000001">
    <property type="protein sequence ID" value="RUO79636.1"/>
    <property type="molecule type" value="Genomic_DNA"/>
</dbReference>
<dbReference type="InterPro" id="IPR020549">
    <property type="entry name" value="YbeY_CS"/>
</dbReference>
<dbReference type="InterPro" id="IPR023091">
    <property type="entry name" value="MetalPrtase_cat_dom_sf_prd"/>
</dbReference>
<evidence type="ECO:0000256" key="8">
    <source>
        <dbReference type="HAMAP-Rule" id="MF_00009"/>
    </source>
</evidence>
<keyword evidence="7 8" id="KW-0862">Zinc</keyword>
<evidence type="ECO:0000313" key="9">
    <source>
        <dbReference type="EMBL" id="RUO79636.1"/>
    </source>
</evidence>
<dbReference type="NCBIfam" id="TIGR00043">
    <property type="entry name" value="rRNA maturation RNase YbeY"/>
    <property type="match status" value="1"/>
</dbReference>
<dbReference type="GO" id="GO:0008270">
    <property type="term" value="F:zinc ion binding"/>
    <property type="evidence" value="ECO:0007669"/>
    <property type="project" value="UniProtKB-UniRule"/>
</dbReference>
<keyword evidence="3 8" id="KW-0540">Nuclease</keyword>
<keyword evidence="5 8" id="KW-0255">Endonuclease</keyword>
<organism evidence="9 10">
    <name type="scientific">Pseudidiomarina taiwanensis</name>
    <dbReference type="NCBI Taxonomy" id="337250"/>
    <lineage>
        <taxon>Bacteria</taxon>
        <taxon>Pseudomonadati</taxon>
        <taxon>Pseudomonadota</taxon>
        <taxon>Gammaproteobacteria</taxon>
        <taxon>Alteromonadales</taxon>
        <taxon>Idiomarinaceae</taxon>
        <taxon>Pseudidiomarina</taxon>
    </lineage>
</organism>
<dbReference type="GO" id="GO:0005737">
    <property type="term" value="C:cytoplasm"/>
    <property type="evidence" value="ECO:0007669"/>
    <property type="project" value="UniProtKB-SubCell"/>
</dbReference>
<feature type="binding site" evidence="8">
    <location>
        <position position="137"/>
    </location>
    <ligand>
        <name>Zn(2+)</name>
        <dbReference type="ChEBI" id="CHEBI:29105"/>
        <note>catalytic</note>
    </ligand>
</feature>
<accession>A0A432ZP67</accession>
<dbReference type="PANTHER" id="PTHR46986">
    <property type="entry name" value="ENDORIBONUCLEASE YBEY, CHLOROPLASTIC"/>
    <property type="match status" value="1"/>
</dbReference>
<dbReference type="Pfam" id="PF02130">
    <property type="entry name" value="YbeY"/>
    <property type="match status" value="1"/>
</dbReference>
<keyword evidence="2 8" id="KW-0690">Ribosome biogenesis</keyword>
<proteinExistence type="inferred from homology"/>
<dbReference type="GO" id="GO:0006364">
    <property type="term" value="P:rRNA processing"/>
    <property type="evidence" value="ECO:0007669"/>
    <property type="project" value="UniProtKB-UniRule"/>
</dbReference>
<dbReference type="Gene3D" id="3.40.390.30">
    <property type="entry name" value="Metalloproteases ('zincins'), catalytic domain"/>
    <property type="match status" value="1"/>
</dbReference>
<keyword evidence="8" id="KW-0963">Cytoplasm</keyword>
<protein>
    <recommendedName>
        <fullName evidence="8">Endoribonuclease YbeY</fullName>
        <ecNumber evidence="8">3.1.-.-</ecNumber>
    </recommendedName>
</protein>
<evidence type="ECO:0000256" key="4">
    <source>
        <dbReference type="ARBA" id="ARBA00022723"/>
    </source>
</evidence>
<name>A0A432ZP67_9GAMM</name>
<evidence type="ECO:0000256" key="1">
    <source>
        <dbReference type="ARBA" id="ARBA00010875"/>
    </source>
</evidence>
<gene>
    <name evidence="8" type="primary">ybeY</name>
    <name evidence="9" type="ORF">CWI83_03860</name>
</gene>
<sequence length="181" mass="19745">MINSSKTMLSLDLQIAVDDANLPSAAAFEQWVNAALVAAQHSSQDSSETELTIRLVDAAESQALNATYRGKDAPTNVLSFPFDNEGLPPELSLPLLGDLIICVPVVNAEAAAQGKPVTAHWAHLVIHGTLHLLGYDHIKQTEAEVMETLEKDIMAKLGYPDPYQDELDIDTVEQTQTNERR</sequence>
<evidence type="ECO:0000256" key="6">
    <source>
        <dbReference type="ARBA" id="ARBA00022801"/>
    </source>
</evidence>
<keyword evidence="8" id="KW-0698">rRNA processing</keyword>
<dbReference type="PANTHER" id="PTHR46986:SF1">
    <property type="entry name" value="ENDORIBONUCLEASE YBEY, CHLOROPLASTIC"/>
    <property type="match status" value="1"/>
</dbReference>
<keyword evidence="4 8" id="KW-0479">Metal-binding</keyword>
<evidence type="ECO:0000256" key="3">
    <source>
        <dbReference type="ARBA" id="ARBA00022722"/>
    </source>
</evidence>
<feature type="binding site" evidence="8">
    <location>
        <position position="127"/>
    </location>
    <ligand>
        <name>Zn(2+)</name>
        <dbReference type="ChEBI" id="CHEBI:29105"/>
        <note>catalytic</note>
    </ligand>
</feature>
<keyword evidence="10" id="KW-1185">Reference proteome</keyword>
<comment type="subcellular location">
    <subcellularLocation>
        <location evidence="8">Cytoplasm</location>
    </subcellularLocation>
</comment>
<dbReference type="PROSITE" id="PS01306">
    <property type="entry name" value="UPF0054"/>
    <property type="match status" value="1"/>
</dbReference>
<dbReference type="InterPro" id="IPR002036">
    <property type="entry name" value="YbeY"/>
</dbReference>
<comment type="similarity">
    <text evidence="1 8">Belongs to the endoribonuclease YbeY family.</text>
</comment>
<comment type="caution">
    <text evidence="9">The sequence shown here is derived from an EMBL/GenBank/DDBJ whole genome shotgun (WGS) entry which is preliminary data.</text>
</comment>
<evidence type="ECO:0000256" key="5">
    <source>
        <dbReference type="ARBA" id="ARBA00022759"/>
    </source>
</evidence>
<keyword evidence="6 8" id="KW-0378">Hydrolase</keyword>
<evidence type="ECO:0000256" key="7">
    <source>
        <dbReference type="ARBA" id="ARBA00022833"/>
    </source>
</evidence>
<reference evidence="9 10" key="1">
    <citation type="journal article" date="2011" name="Front. Microbiol.">
        <title>Genomic signatures of strain selection and enhancement in Bacillus atrophaeus var. globigii, a historical biowarfare simulant.</title>
        <authorList>
            <person name="Gibbons H.S."/>
            <person name="Broomall S.M."/>
            <person name="McNew L.A."/>
            <person name="Daligault H."/>
            <person name="Chapman C."/>
            <person name="Bruce D."/>
            <person name="Karavis M."/>
            <person name="Krepps M."/>
            <person name="McGregor P.A."/>
            <person name="Hong C."/>
            <person name="Park K.H."/>
            <person name="Akmal A."/>
            <person name="Feldman A."/>
            <person name="Lin J.S."/>
            <person name="Chang W.E."/>
            <person name="Higgs B.W."/>
            <person name="Demirev P."/>
            <person name="Lindquist J."/>
            <person name="Liem A."/>
            <person name="Fochler E."/>
            <person name="Read T.D."/>
            <person name="Tapia R."/>
            <person name="Johnson S."/>
            <person name="Bishop-Lilly K.A."/>
            <person name="Detter C."/>
            <person name="Han C."/>
            <person name="Sozhamannan S."/>
            <person name="Rosenzweig C.N."/>
            <person name="Skowronski E.W."/>
        </authorList>
    </citation>
    <scope>NUCLEOTIDE SEQUENCE [LARGE SCALE GENOMIC DNA]</scope>
    <source>
        <strain evidence="9 10">PIT1</strain>
    </source>
</reference>
<comment type="function">
    <text evidence="8">Single strand-specific metallo-endoribonuclease involved in late-stage 70S ribosome quality control and in maturation of the 3' terminus of the 16S rRNA.</text>
</comment>
<dbReference type="GO" id="GO:0004521">
    <property type="term" value="F:RNA endonuclease activity"/>
    <property type="evidence" value="ECO:0007669"/>
    <property type="project" value="UniProtKB-UniRule"/>
</dbReference>
<dbReference type="HAMAP" id="MF_00009">
    <property type="entry name" value="Endoribonucl_YbeY"/>
    <property type="match status" value="1"/>
</dbReference>
<dbReference type="SUPFAM" id="SSF55486">
    <property type="entry name" value="Metalloproteases ('zincins'), catalytic domain"/>
    <property type="match status" value="1"/>
</dbReference>
<comment type="cofactor">
    <cofactor evidence="8">
        <name>Zn(2+)</name>
        <dbReference type="ChEBI" id="CHEBI:29105"/>
    </cofactor>
    <text evidence="8">Binds 1 zinc ion.</text>
</comment>
<feature type="binding site" evidence="8">
    <location>
        <position position="131"/>
    </location>
    <ligand>
        <name>Zn(2+)</name>
        <dbReference type="ChEBI" id="CHEBI:29105"/>
        <note>catalytic</note>
    </ligand>
</feature>
<dbReference type="Proteomes" id="UP000288279">
    <property type="component" value="Unassembled WGS sequence"/>
</dbReference>
<dbReference type="EC" id="3.1.-.-" evidence="8"/>
<dbReference type="OrthoDB" id="9807740at2"/>
<evidence type="ECO:0000256" key="2">
    <source>
        <dbReference type="ARBA" id="ARBA00022517"/>
    </source>
</evidence>
<evidence type="ECO:0000313" key="10">
    <source>
        <dbReference type="Proteomes" id="UP000288279"/>
    </source>
</evidence>
<dbReference type="AlphaFoldDB" id="A0A432ZP67"/>
<dbReference type="GO" id="GO:0004222">
    <property type="term" value="F:metalloendopeptidase activity"/>
    <property type="evidence" value="ECO:0007669"/>
    <property type="project" value="InterPro"/>
</dbReference>